<evidence type="ECO:0000313" key="5">
    <source>
        <dbReference type="Proteomes" id="UP000549343"/>
    </source>
</evidence>
<evidence type="ECO:0000313" key="4">
    <source>
        <dbReference type="EMBL" id="MBB4777264.1"/>
    </source>
</evidence>
<keyword evidence="2" id="KW-0472">Membrane</keyword>
<feature type="compositionally biased region" description="Basic and acidic residues" evidence="1">
    <location>
        <begin position="7"/>
        <end position="20"/>
    </location>
</feature>
<dbReference type="Proteomes" id="UP000549343">
    <property type="component" value="Unassembled WGS sequence"/>
</dbReference>
<evidence type="ECO:0000256" key="2">
    <source>
        <dbReference type="SAM" id="Phobius"/>
    </source>
</evidence>
<evidence type="ECO:0000313" key="3">
    <source>
        <dbReference type="EMBL" id="GAA0601997.1"/>
    </source>
</evidence>
<keyword evidence="2" id="KW-1133">Transmembrane helix</keyword>
<dbReference type="EMBL" id="JACHMV010000001">
    <property type="protein sequence ID" value="MBB4777264.1"/>
    <property type="molecule type" value="Genomic_DNA"/>
</dbReference>
<dbReference type="EMBL" id="BAAAHD010000121">
    <property type="protein sequence ID" value="GAA0601997.1"/>
    <property type="molecule type" value="Genomic_DNA"/>
</dbReference>
<reference evidence="4 5" key="3">
    <citation type="submission" date="2020-08" db="EMBL/GenBank/DDBJ databases">
        <title>Sequencing the genomes of 1000 actinobacteria strains.</title>
        <authorList>
            <person name="Klenk H.-P."/>
        </authorList>
    </citation>
    <scope>NUCLEOTIDE SEQUENCE [LARGE SCALE GENOMIC DNA]</scope>
    <source>
        <strain evidence="4 5">DSM 44772</strain>
    </source>
</reference>
<gene>
    <name evidence="4" type="ORF">F4557_005682</name>
    <name evidence="3" type="ORF">GCM10009546_74180</name>
</gene>
<dbReference type="AlphaFoldDB" id="A0A7W7IHN0"/>
<evidence type="ECO:0000313" key="6">
    <source>
        <dbReference type="Proteomes" id="UP001501427"/>
    </source>
</evidence>
<comment type="caution">
    <text evidence="4">The sequence shown here is derived from an EMBL/GenBank/DDBJ whole genome shotgun (WGS) entry which is preliminary data.</text>
</comment>
<feature type="transmembrane region" description="Helical" evidence="2">
    <location>
        <begin position="54"/>
        <end position="74"/>
    </location>
</feature>
<organism evidence="4 5">
    <name type="scientific">Actinomadura livida</name>
    <dbReference type="NCBI Taxonomy" id="79909"/>
    <lineage>
        <taxon>Bacteria</taxon>
        <taxon>Bacillati</taxon>
        <taxon>Actinomycetota</taxon>
        <taxon>Actinomycetes</taxon>
        <taxon>Streptosporangiales</taxon>
        <taxon>Thermomonosporaceae</taxon>
        <taxon>Actinomadura</taxon>
    </lineage>
</organism>
<keyword evidence="2" id="KW-0812">Transmembrane</keyword>
<reference evidence="3" key="1">
    <citation type="journal article" date="2014" name="Int. J. Syst. Evol. Microbiol.">
        <title>Complete genome of a new Firmicutes species belonging to the dominant human colonic microbiota ('Ruminococcus bicirculans') reveals two chromosomes and a selective capacity to utilize plant glucans.</title>
        <authorList>
            <consortium name="NISC Comparative Sequencing Program"/>
            <person name="Wegmann U."/>
            <person name="Louis P."/>
            <person name="Goesmann A."/>
            <person name="Henrissat B."/>
            <person name="Duncan S.H."/>
            <person name="Flint H.J."/>
        </authorList>
    </citation>
    <scope>NUCLEOTIDE SEQUENCE</scope>
    <source>
        <strain evidence="3">JCM 10667</strain>
    </source>
</reference>
<reference evidence="6" key="2">
    <citation type="journal article" date="2019" name="Int. J. Syst. Evol. Microbiol.">
        <title>The Global Catalogue of Microorganisms (GCM) 10K type strain sequencing project: providing services to taxonomists for standard genome sequencing and annotation.</title>
        <authorList>
            <consortium name="The Broad Institute Genomics Platform"/>
            <consortium name="The Broad Institute Genome Sequencing Center for Infectious Disease"/>
            <person name="Wu L."/>
            <person name="Ma J."/>
        </authorList>
    </citation>
    <scope>NUCLEOTIDE SEQUENCE [LARGE SCALE GENOMIC DNA]</scope>
    <source>
        <strain evidence="6">JCM 10667</strain>
    </source>
</reference>
<dbReference type="RefSeq" id="WP_184887595.1">
    <property type="nucleotide sequence ID" value="NZ_BAAAHD010000121.1"/>
</dbReference>
<sequence length="451" mass="50283">MPKYRKKQEEKAADADPPKEQTRRLKVCLAGCGLLLAAPAVAAGAARTPLHLTVGWAAASLALITAVTATVTAARRRSIRTTLDGDPLGPVRKNRRLHAIDNQQRSLIVVYRRPRQKGSETFVDFFRSDKEPGFFVGGGKLVHRWLPPLTIQLLRPRKGDLHDQSGADDITRREYVDPPFRAHDLVAHLRTTMRPIGHLGDPFRLPGYGVTHRVYVEEADARGAFERLDRARSEEDFRRTVINDPEDVCQHFLEMRVTSSGELVTSVFVRVTVKGRSLTLDLATCALTRTPLGIRSVERWAQRSNKYVPHMALHVLKSLPAETARSCLAFGIPVYLARYVRARVRRAPGVRAARFSLREEKAVSWDEAAFDETTILGHMKIIEQRILHATEDFLWARNIDTSAFEKRAETIVNASVLNMGGTTNINQSAVGSNAQVNQNSTPQPATQGAQK</sequence>
<reference evidence="3" key="4">
    <citation type="submission" date="2023-12" db="EMBL/GenBank/DDBJ databases">
        <authorList>
            <person name="Sun Q."/>
            <person name="Inoue M."/>
        </authorList>
    </citation>
    <scope>NUCLEOTIDE SEQUENCE</scope>
    <source>
        <strain evidence="3">JCM 10667</strain>
    </source>
</reference>
<protein>
    <submittedName>
        <fullName evidence="4">Uncharacterized protein</fullName>
    </submittedName>
</protein>
<name>A0A7W7IHN0_9ACTN</name>
<proteinExistence type="predicted"/>
<dbReference type="Proteomes" id="UP001501427">
    <property type="component" value="Unassembled WGS sequence"/>
</dbReference>
<evidence type="ECO:0000256" key="1">
    <source>
        <dbReference type="SAM" id="MobiDB-lite"/>
    </source>
</evidence>
<accession>A0A7W7IHN0</accession>
<feature type="region of interest" description="Disordered" evidence="1">
    <location>
        <begin position="1"/>
        <end position="20"/>
    </location>
</feature>
<keyword evidence="6" id="KW-1185">Reference proteome</keyword>